<protein>
    <submittedName>
        <fullName evidence="1">Uncharacterized protein</fullName>
    </submittedName>
</protein>
<sequence>MDNDQQGRNEQITSILVSSDKKLAFENQQKPSEIKILNEIAKANQSLSLLFARYSHSQEHGNELLIFANNSSTFEHLCERNKWPQKLCGLSYDLIPPNKVPVCHSIKDIPKEWEINDVAELIREIYPSVTDVKISIREITKQQTELG</sequence>
<evidence type="ECO:0000313" key="1">
    <source>
        <dbReference type="EMBL" id="CAF4603614.1"/>
    </source>
</evidence>
<comment type="caution">
    <text evidence="1">The sequence shown here is derived from an EMBL/GenBank/DDBJ whole genome shotgun (WGS) entry which is preliminary data.</text>
</comment>
<gene>
    <name evidence="1" type="ORF">SRO942_LOCUS48950</name>
</gene>
<organism evidence="1 2">
    <name type="scientific">Didymodactylos carnosus</name>
    <dbReference type="NCBI Taxonomy" id="1234261"/>
    <lineage>
        <taxon>Eukaryota</taxon>
        <taxon>Metazoa</taxon>
        <taxon>Spiralia</taxon>
        <taxon>Gnathifera</taxon>
        <taxon>Rotifera</taxon>
        <taxon>Eurotatoria</taxon>
        <taxon>Bdelloidea</taxon>
        <taxon>Philodinida</taxon>
        <taxon>Philodinidae</taxon>
        <taxon>Didymodactylos</taxon>
    </lineage>
</organism>
<accession>A0A8S2Z863</accession>
<dbReference type="Proteomes" id="UP000681722">
    <property type="component" value="Unassembled WGS sequence"/>
</dbReference>
<reference evidence="1" key="1">
    <citation type="submission" date="2021-02" db="EMBL/GenBank/DDBJ databases">
        <authorList>
            <person name="Nowell W R."/>
        </authorList>
    </citation>
    <scope>NUCLEOTIDE SEQUENCE</scope>
</reference>
<evidence type="ECO:0000313" key="2">
    <source>
        <dbReference type="Proteomes" id="UP000681722"/>
    </source>
</evidence>
<name>A0A8S2Z863_9BILA</name>
<dbReference type="EMBL" id="CAJOBC010128422">
    <property type="protein sequence ID" value="CAF4603614.1"/>
    <property type="molecule type" value="Genomic_DNA"/>
</dbReference>
<proteinExistence type="predicted"/>
<dbReference type="AlphaFoldDB" id="A0A8S2Z863"/>